<evidence type="ECO:0000313" key="1">
    <source>
        <dbReference type="EMBL" id="KAJ1914998.1"/>
    </source>
</evidence>
<keyword evidence="2" id="KW-1185">Reference proteome</keyword>
<dbReference type="Proteomes" id="UP001150538">
    <property type="component" value="Unassembled WGS sequence"/>
</dbReference>
<dbReference type="OrthoDB" id="47375at2759"/>
<name>A0A9W8A0W0_9FUNG</name>
<gene>
    <name evidence="1" type="ORF">H4219_004542</name>
</gene>
<dbReference type="EMBL" id="JANBPU010000168">
    <property type="protein sequence ID" value="KAJ1914998.1"/>
    <property type="molecule type" value="Genomic_DNA"/>
</dbReference>
<evidence type="ECO:0000313" key="2">
    <source>
        <dbReference type="Proteomes" id="UP001150538"/>
    </source>
</evidence>
<protein>
    <submittedName>
        <fullName evidence="1">Uncharacterized protein</fullName>
    </submittedName>
</protein>
<proteinExistence type="predicted"/>
<organism evidence="1 2">
    <name type="scientific">Mycoemilia scoparia</name>
    <dbReference type="NCBI Taxonomy" id="417184"/>
    <lineage>
        <taxon>Eukaryota</taxon>
        <taxon>Fungi</taxon>
        <taxon>Fungi incertae sedis</taxon>
        <taxon>Zoopagomycota</taxon>
        <taxon>Kickxellomycotina</taxon>
        <taxon>Kickxellomycetes</taxon>
        <taxon>Kickxellales</taxon>
        <taxon>Kickxellaceae</taxon>
        <taxon>Mycoemilia</taxon>
    </lineage>
</organism>
<comment type="caution">
    <text evidence="1">The sequence shown here is derived from an EMBL/GenBank/DDBJ whole genome shotgun (WGS) entry which is preliminary data.</text>
</comment>
<dbReference type="AlphaFoldDB" id="A0A9W8A0W0"/>
<reference evidence="1" key="1">
    <citation type="submission" date="2022-07" db="EMBL/GenBank/DDBJ databases">
        <title>Phylogenomic reconstructions and comparative analyses of Kickxellomycotina fungi.</title>
        <authorList>
            <person name="Reynolds N.K."/>
            <person name="Stajich J.E."/>
            <person name="Barry K."/>
            <person name="Grigoriev I.V."/>
            <person name="Crous P."/>
            <person name="Smith M.E."/>
        </authorList>
    </citation>
    <scope>NUCLEOTIDE SEQUENCE</scope>
    <source>
        <strain evidence="1">NBRC 100468</strain>
    </source>
</reference>
<sequence length="259" mass="29771">MYDNIAEVDLYSPDGLTRIPRPIKVKYKSKRNPARLFVDKVYCIRDSTDNVRLEKLLDYMGIDVKYIKKAHPGSYSIRPEHESTWYTHYKIWGDIVTNKYRMVLILGDEIDISLNIREVLDPIVEKLYPKDTNAIPDWDVFYAGHCSVVENSGEIVYRGLEKLRYGATPKCLHGYMVNYEGANKLLDKFVKMQDIPLDLAILRDAKFNATDPLKLLSLNPAHITKRPDVYHPKIAYDGIYPPAPDSALNFIGLGKKGKY</sequence>
<accession>A0A9W8A0W0</accession>